<dbReference type="GO" id="GO:0046872">
    <property type="term" value="F:metal ion binding"/>
    <property type="evidence" value="ECO:0007669"/>
    <property type="project" value="UniProtKB-KW"/>
</dbReference>
<evidence type="ECO:0000256" key="2">
    <source>
        <dbReference type="ARBA" id="ARBA00023004"/>
    </source>
</evidence>
<dbReference type="AlphaFoldDB" id="A0A845RGR3"/>
<evidence type="ECO:0000313" key="4">
    <source>
        <dbReference type="EMBL" id="NBI79210.1"/>
    </source>
</evidence>
<keyword evidence="1" id="KW-0479">Metal-binding</keyword>
<keyword evidence="3" id="KW-0411">Iron-sulfur</keyword>
<keyword evidence="2" id="KW-0408">Iron</keyword>
<organism evidence="4 5">
    <name type="scientific">Anaerotruncus colihominis</name>
    <dbReference type="NCBI Taxonomy" id="169435"/>
    <lineage>
        <taxon>Bacteria</taxon>
        <taxon>Bacillati</taxon>
        <taxon>Bacillota</taxon>
        <taxon>Clostridia</taxon>
        <taxon>Eubacteriales</taxon>
        <taxon>Oscillospiraceae</taxon>
        <taxon>Anaerotruncus</taxon>
    </lineage>
</organism>
<gene>
    <name evidence="4" type="ORF">D3Z39_10070</name>
</gene>
<reference evidence="4 5" key="1">
    <citation type="submission" date="2018-08" db="EMBL/GenBank/DDBJ databases">
        <title>Murine metabolic-syndrome-specific gut microbial biobank.</title>
        <authorList>
            <person name="Liu C."/>
        </authorList>
    </citation>
    <scope>NUCLEOTIDE SEQUENCE [LARGE SCALE GENOMIC DNA]</scope>
    <source>
        <strain evidence="4 5">X69</strain>
    </source>
</reference>
<dbReference type="Proteomes" id="UP000446348">
    <property type="component" value="Unassembled WGS sequence"/>
</dbReference>
<evidence type="ECO:0008006" key="6">
    <source>
        <dbReference type="Google" id="ProtNLM"/>
    </source>
</evidence>
<sequence>MKFLREAAAKGLWILPAELAMAGFPEAETAEVHVGEDAIVILKRRMTGMELIRAARRLHELSAELNVQLAKACGFCHDCADVCPFEDMEEEIALPGYLREEAGIGEGAKLCAYVNEEENTVTIAQADHKYDLRDVPPGVLDMFLDAGLCLGELDELLIKGEAVYEG</sequence>
<accession>A0A845RGR3</accession>
<name>A0A845RGR3_9FIRM</name>
<dbReference type="InterPro" id="IPR017900">
    <property type="entry name" value="4Fe4S_Fe_S_CS"/>
</dbReference>
<dbReference type="OrthoDB" id="2054446at2"/>
<evidence type="ECO:0000256" key="3">
    <source>
        <dbReference type="ARBA" id="ARBA00023014"/>
    </source>
</evidence>
<dbReference type="GO" id="GO:0051536">
    <property type="term" value="F:iron-sulfur cluster binding"/>
    <property type="evidence" value="ECO:0007669"/>
    <property type="project" value="UniProtKB-KW"/>
</dbReference>
<protein>
    <recommendedName>
        <fullName evidence="6">4Fe-4S ferredoxin-type domain-containing protein</fullName>
    </recommendedName>
</protein>
<proteinExistence type="predicted"/>
<dbReference type="RefSeq" id="WP_160209978.1">
    <property type="nucleotide sequence ID" value="NZ_QXWZ01000016.1"/>
</dbReference>
<evidence type="ECO:0000313" key="5">
    <source>
        <dbReference type="Proteomes" id="UP000446348"/>
    </source>
</evidence>
<evidence type="ECO:0000256" key="1">
    <source>
        <dbReference type="ARBA" id="ARBA00022723"/>
    </source>
</evidence>
<dbReference type="PROSITE" id="PS00198">
    <property type="entry name" value="4FE4S_FER_1"/>
    <property type="match status" value="1"/>
</dbReference>
<comment type="caution">
    <text evidence="4">The sequence shown here is derived from an EMBL/GenBank/DDBJ whole genome shotgun (WGS) entry which is preliminary data.</text>
</comment>
<dbReference type="EMBL" id="QXWZ01000016">
    <property type="protein sequence ID" value="NBI79210.1"/>
    <property type="molecule type" value="Genomic_DNA"/>
</dbReference>